<keyword evidence="2" id="KW-0808">Transferase</keyword>
<reference evidence="6 7" key="1">
    <citation type="submission" date="2014-06" db="EMBL/GenBank/DDBJ databases">
        <title>Evolutionary Origins and Diversification of the Mycorrhizal Mutualists.</title>
        <authorList>
            <consortium name="DOE Joint Genome Institute"/>
            <consortium name="Mycorrhizal Genomics Consortium"/>
            <person name="Kohler A."/>
            <person name="Kuo A."/>
            <person name="Nagy L.G."/>
            <person name="Floudas D."/>
            <person name="Copeland A."/>
            <person name="Barry K.W."/>
            <person name="Cichocki N."/>
            <person name="Veneault-Fourrey C."/>
            <person name="LaButti K."/>
            <person name="Lindquist E.A."/>
            <person name="Lipzen A."/>
            <person name="Lundell T."/>
            <person name="Morin E."/>
            <person name="Murat C."/>
            <person name="Riley R."/>
            <person name="Ohm R."/>
            <person name="Sun H."/>
            <person name="Tunlid A."/>
            <person name="Henrissat B."/>
            <person name="Grigoriev I.V."/>
            <person name="Hibbett D.S."/>
            <person name="Martin F."/>
        </authorList>
    </citation>
    <scope>NUCLEOTIDE SEQUENCE [LARGE SCALE GENOMIC DNA]</scope>
    <source>
        <strain evidence="6 7">SS14</strain>
    </source>
</reference>
<gene>
    <name evidence="6" type="ORF">M422DRAFT_263305</name>
</gene>
<organism evidence="6 7">
    <name type="scientific">Sphaerobolus stellatus (strain SS14)</name>
    <dbReference type="NCBI Taxonomy" id="990650"/>
    <lineage>
        <taxon>Eukaryota</taxon>
        <taxon>Fungi</taxon>
        <taxon>Dikarya</taxon>
        <taxon>Basidiomycota</taxon>
        <taxon>Agaricomycotina</taxon>
        <taxon>Agaricomycetes</taxon>
        <taxon>Phallomycetidae</taxon>
        <taxon>Geastrales</taxon>
        <taxon>Sphaerobolaceae</taxon>
        <taxon>Sphaerobolus</taxon>
    </lineage>
</organism>
<dbReference type="AlphaFoldDB" id="A0A0C9UI58"/>
<evidence type="ECO:0000313" key="6">
    <source>
        <dbReference type="EMBL" id="KIJ34529.1"/>
    </source>
</evidence>
<dbReference type="Gene3D" id="1.10.10.10">
    <property type="entry name" value="Winged helix-like DNA-binding domain superfamily/Winged helix DNA-binding domain"/>
    <property type="match status" value="1"/>
</dbReference>
<evidence type="ECO:0000259" key="5">
    <source>
        <dbReference type="Pfam" id="PF08100"/>
    </source>
</evidence>
<evidence type="ECO:0000256" key="1">
    <source>
        <dbReference type="ARBA" id="ARBA00022603"/>
    </source>
</evidence>
<evidence type="ECO:0000256" key="3">
    <source>
        <dbReference type="ARBA" id="ARBA00022691"/>
    </source>
</evidence>
<dbReference type="SUPFAM" id="SSF46785">
    <property type="entry name" value="Winged helix' DNA-binding domain"/>
    <property type="match status" value="1"/>
</dbReference>
<dbReference type="OrthoDB" id="2410195at2759"/>
<proteinExistence type="predicted"/>
<dbReference type="GO" id="GO:0032259">
    <property type="term" value="P:methylation"/>
    <property type="evidence" value="ECO:0007669"/>
    <property type="project" value="UniProtKB-KW"/>
</dbReference>
<dbReference type="GO" id="GO:0046983">
    <property type="term" value="F:protein dimerization activity"/>
    <property type="evidence" value="ECO:0007669"/>
    <property type="project" value="InterPro"/>
</dbReference>
<accession>A0A0C9UI58</accession>
<dbReference type="InterPro" id="IPR001077">
    <property type="entry name" value="COMT_C"/>
</dbReference>
<dbReference type="PANTHER" id="PTHR43712">
    <property type="entry name" value="PUTATIVE (AFU_ORTHOLOGUE AFUA_4G14580)-RELATED"/>
    <property type="match status" value="1"/>
</dbReference>
<dbReference type="InterPro" id="IPR036388">
    <property type="entry name" value="WH-like_DNA-bd_sf"/>
</dbReference>
<dbReference type="InterPro" id="IPR016461">
    <property type="entry name" value="COMT-like"/>
</dbReference>
<dbReference type="HOGENOM" id="CLU_005533_0_1_1"/>
<dbReference type="InterPro" id="IPR036390">
    <property type="entry name" value="WH_DNA-bd_sf"/>
</dbReference>
<dbReference type="InterPro" id="IPR012967">
    <property type="entry name" value="COMT_dimerisation"/>
</dbReference>
<keyword evidence="7" id="KW-1185">Reference proteome</keyword>
<keyword evidence="1" id="KW-0489">Methyltransferase</keyword>
<evidence type="ECO:0000256" key="2">
    <source>
        <dbReference type="ARBA" id="ARBA00022679"/>
    </source>
</evidence>
<feature type="domain" description="O-methyltransferase C-terminal" evidence="4">
    <location>
        <begin position="285"/>
        <end position="402"/>
    </location>
</feature>
<dbReference type="InterPro" id="IPR029063">
    <property type="entry name" value="SAM-dependent_MTases_sf"/>
</dbReference>
<dbReference type="Pfam" id="PF08100">
    <property type="entry name" value="Dimerisation"/>
    <property type="match status" value="1"/>
</dbReference>
<dbReference type="SUPFAM" id="SSF53335">
    <property type="entry name" value="S-adenosyl-L-methionine-dependent methyltransferases"/>
    <property type="match status" value="1"/>
</dbReference>
<name>A0A0C9UI58_SPHS4</name>
<evidence type="ECO:0000313" key="7">
    <source>
        <dbReference type="Proteomes" id="UP000054279"/>
    </source>
</evidence>
<dbReference type="PANTHER" id="PTHR43712:SF2">
    <property type="entry name" value="O-METHYLTRANSFERASE CICE"/>
    <property type="match status" value="1"/>
</dbReference>
<feature type="domain" description="O-methyltransferase dimerisation" evidence="5">
    <location>
        <begin position="113"/>
        <end position="179"/>
    </location>
</feature>
<evidence type="ECO:0008006" key="8">
    <source>
        <dbReference type="Google" id="ProtNLM"/>
    </source>
</evidence>
<dbReference type="GO" id="GO:0008171">
    <property type="term" value="F:O-methyltransferase activity"/>
    <property type="evidence" value="ECO:0007669"/>
    <property type="project" value="InterPro"/>
</dbReference>
<protein>
    <recommendedName>
        <fullName evidence="8">O-methyltransferase domain-containing protein</fullName>
    </recommendedName>
</protein>
<sequence>MGLVETRLDTLLAHITSAVSTIKSEYAQKGFLVPLLNSTDIHPMDLEDPSLAMADSMKTVDTACQELLATVINPYRHMVDKCLTLRSIPMTYCLPIFHPDNPVVHLLMKVIGHRALCAAIDAKIPSYLQENVENGLDVKTLSAKTGIEHRKLSRLMRYLTTKHFFCEGNDVFANNRYSMLLDVENLPNHIAWGISWCNEEGLAAISKFSETLHDPASSLSYSPWTCAMARAFDIPEGEDLYWMFAKSPGRELVLKRFGKGIMGLSESVGGSYTSAYPWDSLGPDAIMVDVGGGIGQACIKLYCRFPNLRFIIQDLPGIVDKARGHWGSNYPEAIDSGRVSFKALDFFKESPLEATHIYYHRLITHNWGDDECVQIFTNVRKAMRKHSKLLIHDFVLDEGFMQTHEGSSIINPLALNKFGFADDILMMVILNT</sequence>
<dbReference type="PROSITE" id="PS51683">
    <property type="entry name" value="SAM_OMT_II"/>
    <property type="match status" value="1"/>
</dbReference>
<dbReference type="Proteomes" id="UP000054279">
    <property type="component" value="Unassembled WGS sequence"/>
</dbReference>
<dbReference type="EMBL" id="KN837198">
    <property type="protein sequence ID" value="KIJ34529.1"/>
    <property type="molecule type" value="Genomic_DNA"/>
</dbReference>
<dbReference type="Gene3D" id="3.40.50.150">
    <property type="entry name" value="Vaccinia Virus protein VP39"/>
    <property type="match status" value="1"/>
</dbReference>
<evidence type="ECO:0000259" key="4">
    <source>
        <dbReference type="Pfam" id="PF00891"/>
    </source>
</evidence>
<dbReference type="Pfam" id="PF00891">
    <property type="entry name" value="Methyltransf_2"/>
    <property type="match status" value="1"/>
</dbReference>
<keyword evidence="3" id="KW-0949">S-adenosyl-L-methionine</keyword>